<dbReference type="Pfam" id="PF09839">
    <property type="entry name" value="DUF2066"/>
    <property type="match status" value="1"/>
</dbReference>
<dbReference type="InterPro" id="IPR018642">
    <property type="entry name" value="DUF2066"/>
</dbReference>
<dbReference type="Proteomes" id="UP000008871">
    <property type="component" value="Chromosome"/>
</dbReference>
<dbReference type="STRING" id="393595.ABO_1572"/>
<name>Q0VP78_ALCBS</name>
<dbReference type="EMBL" id="AM286690">
    <property type="protein sequence ID" value="CAL17020.1"/>
    <property type="molecule type" value="Genomic_DNA"/>
</dbReference>
<dbReference type="eggNOG" id="COG3249">
    <property type="taxonomic scope" value="Bacteria"/>
</dbReference>
<organism evidence="1 2">
    <name type="scientific">Alcanivorax borkumensis (strain ATCC 700651 / DSM 11573 / NCIMB 13689 / SK2)</name>
    <dbReference type="NCBI Taxonomy" id="393595"/>
    <lineage>
        <taxon>Bacteria</taxon>
        <taxon>Pseudomonadati</taxon>
        <taxon>Pseudomonadota</taxon>
        <taxon>Gammaproteobacteria</taxon>
        <taxon>Oceanospirillales</taxon>
        <taxon>Alcanivoracaceae</taxon>
        <taxon>Alcanivorax</taxon>
    </lineage>
</organism>
<evidence type="ECO:0000313" key="2">
    <source>
        <dbReference type="Proteomes" id="UP000008871"/>
    </source>
</evidence>
<dbReference type="AlphaFoldDB" id="Q0VP78"/>
<keyword evidence="2" id="KW-1185">Reference proteome</keyword>
<accession>Q0VP78</accession>
<sequence>MLVRLSGQRDVLDESVASEAATQLDRWVTRYDYSTLEDGRSALQARYDVNGLMAFMADRGASVWSMPRSRVLLWLVDQGAGRGEMVVEDHPLYAHLIAEAQRRGLTLVIPEWDNQDQERLNVADVRGRFDQQLHDASSRYPHELIAAAVLYQGEPATVNWRVLKDKTVLEEGREKTANSEDAVTALIDNVTDQLAERYGVKGEMTDLRTLLVVDEVDQLQDWFALQQFLGGLSGMRRASLEQVSATTLTFRLDFSASDEQLRNLLELSPRLQACPDAVVSGPQWHYCWR</sequence>
<evidence type="ECO:0000313" key="1">
    <source>
        <dbReference type="EMBL" id="CAL17020.1"/>
    </source>
</evidence>
<protein>
    <submittedName>
        <fullName evidence="1">Uncharacterized protein</fullName>
    </submittedName>
</protein>
<dbReference type="KEGG" id="abo:ABO_1572"/>
<gene>
    <name evidence="1" type="ordered locus">ABO_1572</name>
</gene>
<reference evidence="1 2" key="1">
    <citation type="journal article" date="2006" name="Nat. Biotechnol.">
        <title>Genome sequence of the ubiquitous hydrocarbon-degrading marine bacterium Alcanivorax borkumensis.</title>
        <authorList>
            <person name="Schneiker S."/>
            <person name="Martins dos Santos V.A.P."/>
            <person name="Bartels D."/>
            <person name="Bekel T."/>
            <person name="Brecht M."/>
            <person name="Buhrmester J."/>
            <person name="Chernikova T.N."/>
            <person name="Denaro R."/>
            <person name="Ferrer M."/>
            <person name="Gertler C."/>
            <person name="Goesmann A."/>
            <person name="Golyshina O.V."/>
            <person name="Kaminski F."/>
            <person name="Khachane A.N."/>
            <person name="Lang S."/>
            <person name="Linke B."/>
            <person name="McHardy A.C."/>
            <person name="Meyer F."/>
            <person name="Nechitaylo T."/>
            <person name="Puehler A."/>
            <person name="Regenhardt D."/>
            <person name="Rupp O."/>
            <person name="Sabirova J.S."/>
            <person name="Selbitschka W."/>
            <person name="Yakimov M.M."/>
            <person name="Timmis K.N."/>
            <person name="Vorhoelter F.-J."/>
            <person name="Weidner S."/>
            <person name="Kaiser O."/>
            <person name="Golyshin P.N."/>
        </authorList>
    </citation>
    <scope>NUCLEOTIDE SEQUENCE [LARGE SCALE GENOMIC DNA]</scope>
    <source>
        <strain evidence="2">ATCC 700651 / DSM 11573 / NCIMB 13689 / SK2</strain>
    </source>
</reference>
<proteinExistence type="predicted"/>
<dbReference type="HOGENOM" id="CLU_041769_1_0_6"/>